<evidence type="ECO:0000259" key="7">
    <source>
        <dbReference type="PROSITE" id="PS50850"/>
    </source>
</evidence>
<feature type="transmembrane region" description="Helical" evidence="6">
    <location>
        <begin position="190"/>
        <end position="207"/>
    </location>
</feature>
<keyword evidence="2" id="KW-1003">Cell membrane</keyword>
<dbReference type="SUPFAM" id="SSF103473">
    <property type="entry name" value="MFS general substrate transporter"/>
    <property type="match status" value="1"/>
</dbReference>
<feature type="transmembrane region" description="Helical" evidence="6">
    <location>
        <begin position="411"/>
        <end position="430"/>
    </location>
</feature>
<dbReference type="PANTHER" id="PTHR43702:SF3">
    <property type="entry name" value="PROTEIN TSGA"/>
    <property type="match status" value="1"/>
</dbReference>
<dbReference type="Proteomes" id="UP001497045">
    <property type="component" value="Unassembled WGS sequence"/>
</dbReference>
<dbReference type="RefSeq" id="WP_341671818.1">
    <property type="nucleotide sequence ID" value="NZ_JBBYHV010000001.1"/>
</dbReference>
<feature type="transmembrane region" description="Helical" evidence="6">
    <location>
        <begin position="150"/>
        <end position="170"/>
    </location>
</feature>
<keyword evidence="4 6" id="KW-1133">Transmembrane helix</keyword>
<evidence type="ECO:0000313" key="9">
    <source>
        <dbReference type="Proteomes" id="UP001497045"/>
    </source>
</evidence>
<proteinExistence type="predicted"/>
<dbReference type="EMBL" id="JBBYHV010000001">
    <property type="protein sequence ID" value="MEL1249286.1"/>
    <property type="molecule type" value="Genomic_DNA"/>
</dbReference>
<evidence type="ECO:0000256" key="4">
    <source>
        <dbReference type="ARBA" id="ARBA00022989"/>
    </source>
</evidence>
<dbReference type="PROSITE" id="PS50850">
    <property type="entry name" value="MFS"/>
    <property type="match status" value="1"/>
</dbReference>
<dbReference type="Pfam" id="PF07690">
    <property type="entry name" value="MFS_1"/>
    <property type="match status" value="1"/>
</dbReference>
<keyword evidence="9" id="KW-1185">Reference proteome</keyword>
<evidence type="ECO:0000256" key="1">
    <source>
        <dbReference type="ARBA" id="ARBA00004429"/>
    </source>
</evidence>
<feature type="transmembrane region" description="Helical" evidence="6">
    <location>
        <begin position="328"/>
        <end position="347"/>
    </location>
</feature>
<dbReference type="InterPro" id="IPR036259">
    <property type="entry name" value="MFS_trans_sf"/>
</dbReference>
<feature type="transmembrane region" description="Helical" evidence="6">
    <location>
        <begin position="79"/>
        <end position="98"/>
    </location>
</feature>
<dbReference type="InterPro" id="IPR050375">
    <property type="entry name" value="MFS_TsgA-like"/>
</dbReference>
<feature type="transmembrane region" description="Helical" evidence="6">
    <location>
        <begin position="386"/>
        <end position="405"/>
    </location>
</feature>
<feature type="transmembrane region" description="Helical" evidence="6">
    <location>
        <begin position="237"/>
        <end position="263"/>
    </location>
</feature>
<accession>A0ABU9IA61</accession>
<keyword evidence="3 6" id="KW-0812">Transmembrane</keyword>
<dbReference type="PANTHER" id="PTHR43702">
    <property type="entry name" value="L-FUCOSE-PROTON SYMPORTER"/>
    <property type="match status" value="1"/>
</dbReference>
<feature type="domain" description="Major facilitator superfamily (MFS) profile" evidence="7">
    <location>
        <begin position="13"/>
        <end position="437"/>
    </location>
</feature>
<organism evidence="8 9">
    <name type="scientific">Aurantiacibacter gilvus</name>
    <dbReference type="NCBI Taxonomy" id="3139141"/>
    <lineage>
        <taxon>Bacteria</taxon>
        <taxon>Pseudomonadati</taxon>
        <taxon>Pseudomonadota</taxon>
        <taxon>Alphaproteobacteria</taxon>
        <taxon>Sphingomonadales</taxon>
        <taxon>Erythrobacteraceae</taxon>
        <taxon>Aurantiacibacter</taxon>
    </lineage>
</organism>
<evidence type="ECO:0000256" key="6">
    <source>
        <dbReference type="SAM" id="Phobius"/>
    </source>
</evidence>
<dbReference type="InterPro" id="IPR011701">
    <property type="entry name" value="MFS"/>
</dbReference>
<sequence>MTDRAEGRIVRTAFIAVTTLFFAWGFITSLIDPLVAAVKGIFTLSNLQAQLSASAFFIAYGFVSFPAAALISRLRAARAILLALAMMIAGCLVMLVAANLAEYMLVLLGLFVLASGITVLQVAANPLAANLGSPEGSHFRLTLSQTFNSFGTFIGPFIGAVLFLEGVEVAEGAAITPEARDAALAGIDKAYFWICGLLALLLIFFFFSRKTVSRAAPAAPPARGTTTMLRDTLSSRWALFGALAIFLYVGAEVAIGTQLALFLNSGDIWGSSDAAFSVPFLGTAMGSDGVPGVSLQEAGKAVSFYWGGAMVGRAVGSVLLARFRAAPLLFAFTAIAALMCLYVVLVGGVGAGFVALAIGLFNSIMFPVIFTLTLERSSASAEATSGLLCTAIVGGAVVPPLAGTIADGAGLAMAFLAPAACYVMLCAFAFTAGRTNTVHKVETTSLH</sequence>
<feature type="transmembrane region" description="Helical" evidence="6">
    <location>
        <begin position="353"/>
        <end position="374"/>
    </location>
</feature>
<reference evidence="8 9" key="1">
    <citation type="submission" date="2024-04" db="EMBL/GenBank/DDBJ databases">
        <title>Aurantiacibacter sp. DGU6 16S ribosomal RNA gene Genome sequencing and assembly.</title>
        <authorList>
            <person name="Park S."/>
        </authorList>
    </citation>
    <scope>NUCLEOTIDE SEQUENCE [LARGE SCALE GENOMIC DNA]</scope>
    <source>
        <strain evidence="8 9">DGU6</strain>
    </source>
</reference>
<evidence type="ECO:0000313" key="8">
    <source>
        <dbReference type="EMBL" id="MEL1249286.1"/>
    </source>
</evidence>
<feature type="transmembrane region" description="Helical" evidence="6">
    <location>
        <begin position="51"/>
        <end position="72"/>
    </location>
</feature>
<evidence type="ECO:0000256" key="2">
    <source>
        <dbReference type="ARBA" id="ARBA00022475"/>
    </source>
</evidence>
<feature type="transmembrane region" description="Helical" evidence="6">
    <location>
        <begin position="12"/>
        <end position="31"/>
    </location>
</feature>
<comment type="caution">
    <text evidence="8">The sequence shown here is derived from an EMBL/GenBank/DDBJ whole genome shotgun (WGS) entry which is preliminary data.</text>
</comment>
<comment type="subcellular location">
    <subcellularLocation>
        <location evidence="1">Cell inner membrane</location>
        <topology evidence="1">Multi-pass membrane protein</topology>
    </subcellularLocation>
</comment>
<dbReference type="InterPro" id="IPR020846">
    <property type="entry name" value="MFS_dom"/>
</dbReference>
<feature type="transmembrane region" description="Helical" evidence="6">
    <location>
        <begin position="104"/>
        <end position="129"/>
    </location>
</feature>
<keyword evidence="5 6" id="KW-0472">Membrane</keyword>
<evidence type="ECO:0000256" key="3">
    <source>
        <dbReference type="ARBA" id="ARBA00022692"/>
    </source>
</evidence>
<protein>
    <submittedName>
        <fullName evidence="8">MFS transporter</fullName>
    </submittedName>
</protein>
<dbReference type="Gene3D" id="1.20.1250.20">
    <property type="entry name" value="MFS general substrate transporter like domains"/>
    <property type="match status" value="2"/>
</dbReference>
<gene>
    <name evidence="8" type="ORF">AAEO60_01225</name>
</gene>
<name>A0ABU9IA61_9SPHN</name>
<feature type="transmembrane region" description="Helical" evidence="6">
    <location>
        <begin position="303"/>
        <end position="321"/>
    </location>
</feature>
<evidence type="ECO:0000256" key="5">
    <source>
        <dbReference type="ARBA" id="ARBA00023136"/>
    </source>
</evidence>